<reference evidence="6" key="1">
    <citation type="submission" date="2019-08" db="EMBL/GenBank/DDBJ databases">
        <authorList>
            <person name="Kucharzyk K."/>
            <person name="Murdoch R.W."/>
            <person name="Higgins S."/>
            <person name="Loffler F."/>
        </authorList>
    </citation>
    <scope>NUCLEOTIDE SEQUENCE</scope>
</reference>
<comment type="similarity">
    <text evidence="4">Belongs to the cyclic nucleotide phosphodiesterase class-III family.</text>
</comment>
<evidence type="ECO:0000313" key="6">
    <source>
        <dbReference type="EMBL" id="MPM06102.1"/>
    </source>
</evidence>
<proteinExistence type="inferred from homology"/>
<dbReference type="EC" id="3.1.4.53" evidence="6"/>
<dbReference type="AlphaFoldDB" id="A0A644WQU0"/>
<keyword evidence="3" id="KW-0408">Iron</keyword>
<evidence type="ECO:0000256" key="4">
    <source>
        <dbReference type="ARBA" id="ARBA00025742"/>
    </source>
</evidence>
<dbReference type="Pfam" id="PF00149">
    <property type="entry name" value="Metallophos"/>
    <property type="match status" value="1"/>
</dbReference>
<gene>
    <name evidence="6" type="primary">cpdA_43</name>
    <name evidence="6" type="ORF">SDC9_52398</name>
</gene>
<dbReference type="EMBL" id="VSSQ01001198">
    <property type="protein sequence ID" value="MPM06102.1"/>
    <property type="molecule type" value="Genomic_DNA"/>
</dbReference>
<dbReference type="SUPFAM" id="SSF56300">
    <property type="entry name" value="Metallo-dependent phosphatases"/>
    <property type="match status" value="1"/>
</dbReference>
<accession>A0A644WQU0</accession>
<organism evidence="6">
    <name type="scientific">bioreactor metagenome</name>
    <dbReference type="NCBI Taxonomy" id="1076179"/>
    <lineage>
        <taxon>unclassified sequences</taxon>
        <taxon>metagenomes</taxon>
        <taxon>ecological metagenomes</taxon>
    </lineage>
</organism>
<protein>
    <submittedName>
        <fullName evidence="6">3',5'-cyclic adenosine monophosphate phosphodiesterase CpdA</fullName>
        <ecNumber evidence="6">3.1.4.53</ecNumber>
    </submittedName>
</protein>
<dbReference type="InterPro" id="IPR004843">
    <property type="entry name" value="Calcineurin-like_PHP"/>
</dbReference>
<keyword evidence="1" id="KW-0479">Metal-binding</keyword>
<dbReference type="PANTHER" id="PTHR42988:SF2">
    <property type="entry name" value="CYCLIC NUCLEOTIDE PHOSPHODIESTERASE CBUA0032-RELATED"/>
    <property type="match status" value="1"/>
</dbReference>
<keyword evidence="2 6" id="KW-0378">Hydrolase</keyword>
<evidence type="ECO:0000256" key="1">
    <source>
        <dbReference type="ARBA" id="ARBA00022723"/>
    </source>
</evidence>
<dbReference type="InterPro" id="IPR029052">
    <property type="entry name" value="Metallo-depent_PP-like"/>
</dbReference>
<feature type="domain" description="Calcineurin-like phosphoesterase" evidence="5">
    <location>
        <begin position="3"/>
        <end position="258"/>
    </location>
</feature>
<dbReference type="InterPro" id="IPR050884">
    <property type="entry name" value="CNP_phosphodiesterase-III"/>
</dbReference>
<comment type="caution">
    <text evidence="6">The sequence shown here is derived from an EMBL/GenBank/DDBJ whole genome shotgun (WGS) entry which is preliminary data.</text>
</comment>
<name>A0A644WQU0_9ZZZZ</name>
<dbReference type="GO" id="GO:0046872">
    <property type="term" value="F:metal ion binding"/>
    <property type="evidence" value="ECO:0007669"/>
    <property type="project" value="UniProtKB-KW"/>
</dbReference>
<dbReference type="GO" id="GO:0004115">
    <property type="term" value="F:3',5'-cyclic-AMP phosphodiesterase activity"/>
    <property type="evidence" value="ECO:0007669"/>
    <property type="project" value="UniProtKB-EC"/>
</dbReference>
<dbReference type="PANTHER" id="PTHR42988">
    <property type="entry name" value="PHOSPHOHYDROLASE"/>
    <property type="match status" value="1"/>
</dbReference>
<evidence type="ECO:0000256" key="2">
    <source>
        <dbReference type="ARBA" id="ARBA00022801"/>
    </source>
</evidence>
<evidence type="ECO:0000256" key="3">
    <source>
        <dbReference type="ARBA" id="ARBA00023004"/>
    </source>
</evidence>
<dbReference type="Gene3D" id="3.60.21.10">
    <property type="match status" value="1"/>
</dbReference>
<sequence length="412" mass="46664">MVRIALISDIHFGKDARTMEFSVPGESCGGNTEGAASLTDGLVDVLQSMNVEYIFVAGDLTSVGSPQEFFYCEKKLIEIINRVNIPIDNLIVGVGNHDIDWKIAKLSEGYQNGASEETVQIVKNGYDRIAGNASLYNLNSIGAQRYLNERGDIPFTGVIEREDFILFILNSGWCCTPEKLGGMLTQQQVEWFREQASRYRDDQRWKIVMLHHHPRAYENPIKTKNKENISLLEEGAELINIAGEYHIDLILHGHRHHPRAETMCVGDWDYPVAFICAGSLSVSPIDRNGGDIPNTLHIIELADNPRAIYLYNYEYSSGSGWIRSTNFRQDNPMDYIMLLGCSFRIEERRRAIIELAATHGSNEIVWAELDDCLKSLSAEKLLKMMIETLADTHRVTGEFFRNPVYILDKKLL</sequence>
<evidence type="ECO:0000259" key="5">
    <source>
        <dbReference type="Pfam" id="PF00149"/>
    </source>
</evidence>